<proteinExistence type="predicted"/>
<protein>
    <submittedName>
        <fullName evidence="2">Uncharacterized protein C3orf38 homolog</fullName>
    </submittedName>
</protein>
<keyword evidence="1" id="KW-1185">Reference proteome</keyword>
<organism evidence="1 2">
    <name type="scientific">Drosophila lebanonensis</name>
    <name type="common">Fruit fly</name>
    <name type="synonym">Scaptodrosophila lebanonensis</name>
    <dbReference type="NCBI Taxonomy" id="7225"/>
    <lineage>
        <taxon>Eukaryota</taxon>
        <taxon>Metazoa</taxon>
        <taxon>Ecdysozoa</taxon>
        <taxon>Arthropoda</taxon>
        <taxon>Hexapoda</taxon>
        <taxon>Insecta</taxon>
        <taxon>Pterygota</taxon>
        <taxon>Neoptera</taxon>
        <taxon>Endopterygota</taxon>
        <taxon>Diptera</taxon>
        <taxon>Brachycera</taxon>
        <taxon>Muscomorpha</taxon>
        <taxon>Ephydroidea</taxon>
        <taxon>Drosophilidae</taxon>
        <taxon>Scaptodrosophila</taxon>
    </lineage>
</organism>
<gene>
    <name evidence="2" type="primary">LOC115632311</name>
</gene>
<name>A0A6J2UDS8_DROLE</name>
<dbReference type="Proteomes" id="UP000504634">
    <property type="component" value="Unplaced"/>
</dbReference>
<dbReference type="OrthoDB" id="6407068at2759"/>
<evidence type="ECO:0000313" key="2">
    <source>
        <dbReference type="RefSeq" id="XP_030385272.1"/>
    </source>
</evidence>
<dbReference type="Pfam" id="PF15008">
    <property type="entry name" value="DUF4518"/>
    <property type="match status" value="1"/>
</dbReference>
<sequence length="277" mass="31275">MPNISAHHIDGLRDLLINNENTPILLKLVKNISKNMCLIEPEAALTFVVEQVGDVHKLLSKKHISKNLLLKYLQARHPGTATDFTKSDLIMRVIEYWDMDKKSDNNGANETEQFPINLFAKQFSEWFYNNLNQTQIQLSDFWIDGALQLRIIADDEVQDVECSSSVDVLNTLVNTKEKFSFIFNLNLTSDGVQGRIDPYGLVIVLSCGTLHTVNQCVGVFESLFGLLRDPFGDNNWKIKKLKLLLRSQNAAHRHTLGASSSLMDALQLPVSNEAVDY</sequence>
<dbReference type="GeneID" id="115632311"/>
<dbReference type="PANTHER" id="PTHR21084">
    <property type="entry name" value="DENSE INCISORS"/>
    <property type="match status" value="1"/>
</dbReference>
<dbReference type="InterPro" id="IPR026698">
    <property type="entry name" value="UPF_C3orf38"/>
</dbReference>
<dbReference type="RefSeq" id="XP_030385272.1">
    <property type="nucleotide sequence ID" value="XM_030529412.1"/>
</dbReference>
<dbReference type="PANTHER" id="PTHR21084:SF1">
    <property type="entry name" value="DENSE INCISORS"/>
    <property type="match status" value="1"/>
</dbReference>
<accession>A0A6J2UDS8</accession>
<evidence type="ECO:0000313" key="1">
    <source>
        <dbReference type="Proteomes" id="UP000504634"/>
    </source>
</evidence>
<reference evidence="2" key="1">
    <citation type="submission" date="2025-08" db="UniProtKB">
        <authorList>
            <consortium name="RefSeq"/>
        </authorList>
    </citation>
    <scope>IDENTIFICATION</scope>
    <source>
        <strain evidence="2">11010-0011.00</strain>
        <tissue evidence="2">Whole body</tissue>
    </source>
</reference>
<dbReference type="AlphaFoldDB" id="A0A6J2UDS8"/>